<evidence type="ECO:0000313" key="1">
    <source>
        <dbReference type="EMBL" id="JAD49431.1"/>
    </source>
</evidence>
<reference evidence="1" key="1">
    <citation type="submission" date="2014-09" db="EMBL/GenBank/DDBJ databases">
        <authorList>
            <person name="Magalhaes I.L.F."/>
            <person name="Oliveira U."/>
            <person name="Santos F.R."/>
            <person name="Vidigal T.H.D.A."/>
            <person name="Brescovit A.D."/>
            <person name="Santos A.J."/>
        </authorList>
    </citation>
    <scope>NUCLEOTIDE SEQUENCE</scope>
    <source>
        <tissue evidence="1">Shoot tissue taken approximately 20 cm above the soil surface</tissue>
    </source>
</reference>
<name>A0A0A9AE72_ARUDO</name>
<dbReference type="AlphaFoldDB" id="A0A0A9AE72"/>
<reference evidence="1" key="2">
    <citation type="journal article" date="2015" name="Data Brief">
        <title>Shoot transcriptome of the giant reed, Arundo donax.</title>
        <authorList>
            <person name="Barrero R.A."/>
            <person name="Guerrero F.D."/>
            <person name="Moolhuijzen P."/>
            <person name="Goolsby J.A."/>
            <person name="Tidwell J."/>
            <person name="Bellgard S.E."/>
            <person name="Bellgard M.I."/>
        </authorList>
    </citation>
    <scope>NUCLEOTIDE SEQUENCE</scope>
    <source>
        <tissue evidence="1">Shoot tissue taken approximately 20 cm above the soil surface</tissue>
    </source>
</reference>
<protein>
    <submittedName>
        <fullName evidence="1">Uncharacterized protein</fullName>
    </submittedName>
</protein>
<proteinExistence type="predicted"/>
<sequence length="72" mass="8210">MNAHLASYEHTVITEFIYTNNLSVLLKGMFVAINNPPRAQIINQLLSISCKCSRRSREMAVDQLLSCWPLPF</sequence>
<organism evidence="1">
    <name type="scientific">Arundo donax</name>
    <name type="common">Giant reed</name>
    <name type="synonym">Donax arundinaceus</name>
    <dbReference type="NCBI Taxonomy" id="35708"/>
    <lineage>
        <taxon>Eukaryota</taxon>
        <taxon>Viridiplantae</taxon>
        <taxon>Streptophyta</taxon>
        <taxon>Embryophyta</taxon>
        <taxon>Tracheophyta</taxon>
        <taxon>Spermatophyta</taxon>
        <taxon>Magnoliopsida</taxon>
        <taxon>Liliopsida</taxon>
        <taxon>Poales</taxon>
        <taxon>Poaceae</taxon>
        <taxon>PACMAD clade</taxon>
        <taxon>Arundinoideae</taxon>
        <taxon>Arundineae</taxon>
        <taxon>Arundo</taxon>
    </lineage>
</organism>
<dbReference type="EMBL" id="GBRH01248464">
    <property type="protein sequence ID" value="JAD49431.1"/>
    <property type="molecule type" value="Transcribed_RNA"/>
</dbReference>
<accession>A0A0A9AE72</accession>